<protein>
    <submittedName>
        <fullName evidence="1">Uncharacterized protein</fullName>
    </submittedName>
</protein>
<organism evidence="1 2">
    <name type="scientific">Caerostris darwini</name>
    <dbReference type="NCBI Taxonomy" id="1538125"/>
    <lineage>
        <taxon>Eukaryota</taxon>
        <taxon>Metazoa</taxon>
        <taxon>Ecdysozoa</taxon>
        <taxon>Arthropoda</taxon>
        <taxon>Chelicerata</taxon>
        <taxon>Arachnida</taxon>
        <taxon>Araneae</taxon>
        <taxon>Araneomorphae</taxon>
        <taxon>Entelegynae</taxon>
        <taxon>Araneoidea</taxon>
        <taxon>Araneidae</taxon>
        <taxon>Caerostris</taxon>
    </lineage>
</organism>
<accession>A0AAV4QNG0</accession>
<sequence length="85" mass="9836">MKSFNPRIAGAGDYTRSFTFFRVKNYNLNSKLGPYPINMLYAIHSGRMQISPVGDLFVEKRYPSHDGRKTFLRSFDAKQTFHIVS</sequence>
<name>A0AAV4QNG0_9ARAC</name>
<dbReference type="EMBL" id="BPLQ01004659">
    <property type="protein sequence ID" value="GIY09596.1"/>
    <property type="molecule type" value="Genomic_DNA"/>
</dbReference>
<dbReference type="AlphaFoldDB" id="A0AAV4QNG0"/>
<evidence type="ECO:0000313" key="1">
    <source>
        <dbReference type="EMBL" id="GIY09596.1"/>
    </source>
</evidence>
<gene>
    <name evidence="1" type="ORF">CDAR_598351</name>
</gene>
<dbReference type="Proteomes" id="UP001054837">
    <property type="component" value="Unassembled WGS sequence"/>
</dbReference>
<proteinExistence type="predicted"/>
<comment type="caution">
    <text evidence="1">The sequence shown here is derived from an EMBL/GenBank/DDBJ whole genome shotgun (WGS) entry which is preliminary data.</text>
</comment>
<evidence type="ECO:0000313" key="2">
    <source>
        <dbReference type="Proteomes" id="UP001054837"/>
    </source>
</evidence>
<keyword evidence="2" id="KW-1185">Reference proteome</keyword>
<reference evidence="1 2" key="1">
    <citation type="submission" date="2021-06" db="EMBL/GenBank/DDBJ databases">
        <title>Caerostris darwini draft genome.</title>
        <authorList>
            <person name="Kono N."/>
            <person name="Arakawa K."/>
        </authorList>
    </citation>
    <scope>NUCLEOTIDE SEQUENCE [LARGE SCALE GENOMIC DNA]</scope>
</reference>